<feature type="domain" description="PARP catalytic" evidence="3">
    <location>
        <begin position="350"/>
        <end position="549"/>
    </location>
</feature>
<dbReference type="AlphaFoldDB" id="A0A6J8CIC1"/>
<dbReference type="GO" id="GO:0005634">
    <property type="term" value="C:nucleus"/>
    <property type="evidence" value="ECO:0007669"/>
    <property type="project" value="TreeGrafter"/>
</dbReference>
<gene>
    <name evidence="4" type="ORF">MCOR_30432</name>
</gene>
<dbReference type="PROSITE" id="PS51059">
    <property type="entry name" value="PARP_CATALYTIC"/>
    <property type="match status" value="1"/>
</dbReference>
<proteinExistence type="predicted"/>
<dbReference type="EMBL" id="CACVKT020005571">
    <property type="protein sequence ID" value="CAC5395805.1"/>
    <property type="molecule type" value="Genomic_DNA"/>
</dbReference>
<keyword evidence="5" id="KW-1185">Reference proteome</keyword>
<feature type="compositionally biased region" description="Basic and acidic residues" evidence="2">
    <location>
        <begin position="187"/>
        <end position="207"/>
    </location>
</feature>
<dbReference type="InterPro" id="IPR012317">
    <property type="entry name" value="Poly(ADP-ribose)pol_cat_dom"/>
</dbReference>
<dbReference type="OrthoDB" id="408612at2759"/>
<keyword evidence="1" id="KW-0520">NAD</keyword>
<dbReference type="GO" id="GO:1990404">
    <property type="term" value="F:NAD+-protein mono-ADP-ribosyltransferase activity"/>
    <property type="evidence" value="ECO:0007669"/>
    <property type="project" value="TreeGrafter"/>
</dbReference>
<keyword evidence="1 4" id="KW-0808">Transferase</keyword>
<evidence type="ECO:0000256" key="1">
    <source>
        <dbReference type="RuleBase" id="RU362114"/>
    </source>
</evidence>
<dbReference type="Proteomes" id="UP000507470">
    <property type="component" value="Unassembled WGS sequence"/>
</dbReference>
<name>A0A6J8CIC1_MYTCO</name>
<dbReference type="EC" id="2.4.2.-" evidence="1"/>
<dbReference type="Pfam" id="PF00644">
    <property type="entry name" value="PARP"/>
    <property type="match status" value="1"/>
</dbReference>
<dbReference type="PANTHER" id="PTHR45740">
    <property type="entry name" value="POLY [ADP-RIBOSE] POLYMERASE"/>
    <property type="match status" value="1"/>
</dbReference>
<dbReference type="GO" id="GO:0003950">
    <property type="term" value="F:NAD+ poly-ADP-ribosyltransferase activity"/>
    <property type="evidence" value="ECO:0007669"/>
    <property type="project" value="UniProtKB-UniRule"/>
</dbReference>
<dbReference type="PANTHER" id="PTHR45740:SF6">
    <property type="entry name" value="PROTEIN MONO-ADP-RIBOSYLTRANSFERASE PARP12"/>
    <property type="match status" value="1"/>
</dbReference>
<sequence length="549" mass="62936">MTPTTDNASAPHEKEVTDESLQTKDLTGTVDRGRGRQHFSRGRGRGREGKENAGRIPGKGANSGGRGRGRGITRNGKTENDNNDEVQLPNVDENLVFQFIIQKFGGGCTLSDFIQHCDLFPEDSNVTRWFTKHSRRFHLFKDSDELVYIKTFQRQFHNKWVLSSYHMDNRQKWPEARVLQSIIIPTKDQEHSGQNESNKRNKGEKSQRKTIISKKNPSDPDFQEDDQALLADDVSCIQICPSVKKEKCKSRMCKNHHLQSGFPYLWQIKFEGKWLSFSVIENENFESAFSGLKDNTDIKMKYNDMEYSYKTTFNSPMSATVTDIDGKAADSCSKVPISIPFPFAMGTNKPPHFKEWDCSHGFELVELDSADDDFHEVSKFFKDSLRSANIMCIYRVQNSKFWSGYVTKRIDMITNAEQAGRIRRIDERNLFHGTDSFNTCKGICTNNFDFRTSGRNGTAYGNGSYFAVQGSLSQCYTSPESSTNIRYMFRAKVLVGQYTQGNSAFRRPPEITGQQHILYDSCVNTTDNPTMFIIFERNQHYPEYLIKYK</sequence>
<accession>A0A6J8CIC1</accession>
<evidence type="ECO:0000313" key="5">
    <source>
        <dbReference type="Proteomes" id="UP000507470"/>
    </source>
</evidence>
<evidence type="ECO:0000313" key="4">
    <source>
        <dbReference type="EMBL" id="CAC5395805.1"/>
    </source>
</evidence>
<feature type="region of interest" description="Disordered" evidence="2">
    <location>
        <begin position="187"/>
        <end position="224"/>
    </location>
</feature>
<feature type="region of interest" description="Disordered" evidence="2">
    <location>
        <begin position="1"/>
        <end position="86"/>
    </location>
</feature>
<reference evidence="4 5" key="1">
    <citation type="submission" date="2020-06" db="EMBL/GenBank/DDBJ databases">
        <authorList>
            <person name="Li R."/>
            <person name="Bekaert M."/>
        </authorList>
    </citation>
    <scope>NUCLEOTIDE SEQUENCE [LARGE SCALE GENOMIC DNA]</scope>
    <source>
        <strain evidence="5">wild</strain>
    </source>
</reference>
<protein>
    <recommendedName>
        <fullName evidence="1">Poly [ADP-ribose] polymerase</fullName>
        <shortName evidence="1">PARP</shortName>
        <ecNumber evidence="1">2.4.2.-</ecNumber>
    </recommendedName>
</protein>
<evidence type="ECO:0000256" key="2">
    <source>
        <dbReference type="SAM" id="MobiDB-lite"/>
    </source>
</evidence>
<keyword evidence="1 4" id="KW-0328">Glycosyltransferase</keyword>
<dbReference type="SUPFAM" id="SSF56399">
    <property type="entry name" value="ADP-ribosylation"/>
    <property type="match status" value="1"/>
</dbReference>
<dbReference type="CDD" id="cd01439">
    <property type="entry name" value="TCCD_inducible_PARP_like"/>
    <property type="match status" value="1"/>
</dbReference>
<dbReference type="InterPro" id="IPR051712">
    <property type="entry name" value="ARTD-AVP"/>
</dbReference>
<evidence type="ECO:0000259" key="3">
    <source>
        <dbReference type="PROSITE" id="PS51059"/>
    </source>
</evidence>
<feature type="compositionally biased region" description="Basic residues" evidence="2">
    <location>
        <begin position="35"/>
        <end position="44"/>
    </location>
</feature>
<dbReference type="Gene3D" id="3.90.228.10">
    <property type="match status" value="1"/>
</dbReference>
<organism evidence="4 5">
    <name type="scientific">Mytilus coruscus</name>
    <name type="common">Sea mussel</name>
    <dbReference type="NCBI Taxonomy" id="42192"/>
    <lineage>
        <taxon>Eukaryota</taxon>
        <taxon>Metazoa</taxon>
        <taxon>Spiralia</taxon>
        <taxon>Lophotrochozoa</taxon>
        <taxon>Mollusca</taxon>
        <taxon>Bivalvia</taxon>
        <taxon>Autobranchia</taxon>
        <taxon>Pteriomorphia</taxon>
        <taxon>Mytilida</taxon>
        <taxon>Mytiloidea</taxon>
        <taxon>Mytilidae</taxon>
        <taxon>Mytilinae</taxon>
        <taxon>Mytilus</taxon>
    </lineage>
</organism>